<evidence type="ECO:0000256" key="8">
    <source>
        <dbReference type="ARBA" id="ARBA00023235"/>
    </source>
</evidence>
<evidence type="ECO:0000256" key="9">
    <source>
        <dbReference type="ARBA" id="ARBA00039995"/>
    </source>
</evidence>
<protein>
    <recommendedName>
        <fullName evidence="9">Phosphoglucomutase</fullName>
    </recommendedName>
    <alternativeName>
        <fullName evidence="11">Alpha-phosphoglucomutase</fullName>
    </alternativeName>
    <alternativeName>
        <fullName evidence="10">Glucose phosphomutase</fullName>
    </alternativeName>
</protein>
<dbReference type="SUPFAM" id="SSF53738">
    <property type="entry name" value="Phosphoglucomutase, first 3 domains"/>
    <property type="match status" value="3"/>
</dbReference>
<dbReference type="InterPro" id="IPR005841">
    <property type="entry name" value="Alpha-D-phosphohexomutase_SF"/>
</dbReference>
<dbReference type="SUPFAM" id="SSF55957">
    <property type="entry name" value="Phosphoglucomutase, C-terminal domain"/>
    <property type="match status" value="1"/>
</dbReference>
<dbReference type="GO" id="GO:0008973">
    <property type="term" value="F:phosphopentomutase activity"/>
    <property type="evidence" value="ECO:0007669"/>
    <property type="project" value="TreeGrafter"/>
</dbReference>
<evidence type="ECO:0000313" key="16">
    <source>
        <dbReference type="EMBL" id="GAE92581.1"/>
    </source>
</evidence>
<dbReference type="Gene3D" id="3.30.310.50">
    <property type="entry name" value="Alpha-D-phosphohexomutase, C-terminal domain"/>
    <property type="match status" value="1"/>
</dbReference>
<dbReference type="PRINTS" id="PR00509">
    <property type="entry name" value="PGMPMM"/>
</dbReference>
<feature type="domain" description="Alpha-D-phosphohexomutase alpha/beta/alpha" evidence="14">
    <location>
        <begin position="238"/>
        <end position="339"/>
    </location>
</feature>
<evidence type="ECO:0000256" key="12">
    <source>
        <dbReference type="RuleBase" id="RU004326"/>
    </source>
</evidence>
<dbReference type="GO" id="GO:0000287">
    <property type="term" value="F:magnesium ion binding"/>
    <property type="evidence" value="ECO:0007669"/>
    <property type="project" value="InterPro"/>
</dbReference>
<keyword evidence="7 12" id="KW-0460">Magnesium</keyword>
<dbReference type="Proteomes" id="UP000019102">
    <property type="component" value="Unassembled WGS sequence"/>
</dbReference>
<proteinExistence type="inferred from homology"/>
<dbReference type="GO" id="GO:0005975">
    <property type="term" value="P:carbohydrate metabolic process"/>
    <property type="evidence" value="ECO:0007669"/>
    <property type="project" value="InterPro"/>
</dbReference>
<dbReference type="AlphaFoldDB" id="W4VHF0"/>
<dbReference type="CDD" id="cd05799">
    <property type="entry name" value="PGM2"/>
    <property type="match status" value="1"/>
</dbReference>
<keyword evidence="6 12" id="KW-0479">Metal-binding</keyword>
<evidence type="ECO:0000256" key="3">
    <source>
        <dbReference type="ARBA" id="ARBA00005189"/>
    </source>
</evidence>
<accession>W4VHF0</accession>
<evidence type="ECO:0000256" key="6">
    <source>
        <dbReference type="ARBA" id="ARBA00022723"/>
    </source>
</evidence>
<evidence type="ECO:0000256" key="5">
    <source>
        <dbReference type="ARBA" id="ARBA00022553"/>
    </source>
</evidence>
<comment type="cofactor">
    <cofactor evidence="1">
        <name>Mg(2+)</name>
        <dbReference type="ChEBI" id="CHEBI:18420"/>
    </cofactor>
</comment>
<comment type="pathway">
    <text evidence="3">Lipid metabolism.</text>
</comment>
<reference evidence="16 17" key="1">
    <citation type="journal article" date="2014" name="Genome Announc.">
        <title>Draft Genome Sequence of the Boron-Tolerant and Moderately Halotolerant Bacterium Gracilibacillus boraciitolerans JCM 21714T.</title>
        <authorList>
            <person name="Ahmed I."/>
            <person name="Oshima K."/>
            <person name="Suda W."/>
            <person name="Kitamura K."/>
            <person name="Iida T."/>
            <person name="Ohmori Y."/>
            <person name="Fujiwara T."/>
            <person name="Hattori M."/>
            <person name="Ohkuma M."/>
        </authorList>
    </citation>
    <scope>NUCLEOTIDE SEQUENCE [LARGE SCALE GENOMIC DNA]</scope>
    <source>
        <strain evidence="16 17">JCM 21714</strain>
    </source>
</reference>
<comment type="similarity">
    <text evidence="4 12">Belongs to the phosphohexose mutase family.</text>
</comment>
<dbReference type="InterPro" id="IPR036900">
    <property type="entry name" value="A-D-PHexomutase_C_sf"/>
</dbReference>
<dbReference type="InterPro" id="IPR016066">
    <property type="entry name" value="A-D-PHexomutase_CS"/>
</dbReference>
<dbReference type="Gene3D" id="3.40.120.10">
    <property type="entry name" value="Alpha-D-Glucose-1,6-Bisphosphate, subunit A, domain 3"/>
    <property type="match status" value="3"/>
</dbReference>
<dbReference type="GO" id="GO:0006166">
    <property type="term" value="P:purine ribonucleoside salvage"/>
    <property type="evidence" value="ECO:0007669"/>
    <property type="project" value="TreeGrafter"/>
</dbReference>
<evidence type="ECO:0000313" key="17">
    <source>
        <dbReference type="Proteomes" id="UP000019102"/>
    </source>
</evidence>
<evidence type="ECO:0000256" key="4">
    <source>
        <dbReference type="ARBA" id="ARBA00010231"/>
    </source>
</evidence>
<comment type="pathway">
    <text evidence="2">Glycolipid metabolism; diglucosyl-diacylglycerol biosynthesis.</text>
</comment>
<dbReference type="Pfam" id="PF02878">
    <property type="entry name" value="PGM_PMM_I"/>
    <property type="match status" value="1"/>
</dbReference>
<keyword evidence="8" id="KW-0413">Isomerase</keyword>
<evidence type="ECO:0000256" key="10">
    <source>
        <dbReference type="ARBA" id="ARBA00041398"/>
    </source>
</evidence>
<evidence type="ECO:0000256" key="11">
    <source>
        <dbReference type="ARBA" id="ARBA00041467"/>
    </source>
</evidence>
<name>W4VHF0_9BACI</name>
<feature type="domain" description="Alpha-D-phosphohexomutase alpha/beta/alpha" evidence="13">
    <location>
        <begin position="70"/>
        <end position="209"/>
    </location>
</feature>
<dbReference type="eggNOG" id="COG1109">
    <property type="taxonomic scope" value="Bacteria"/>
</dbReference>
<dbReference type="EMBL" id="BAVS01000005">
    <property type="protein sequence ID" value="GAE92581.1"/>
    <property type="molecule type" value="Genomic_DNA"/>
</dbReference>
<organism evidence="16 17">
    <name type="scientific">Gracilibacillus boraciitolerans JCM 21714</name>
    <dbReference type="NCBI Taxonomy" id="1298598"/>
    <lineage>
        <taxon>Bacteria</taxon>
        <taxon>Bacillati</taxon>
        <taxon>Bacillota</taxon>
        <taxon>Bacilli</taxon>
        <taxon>Bacillales</taxon>
        <taxon>Bacillaceae</taxon>
        <taxon>Gracilibacillus</taxon>
    </lineage>
</organism>
<dbReference type="STRING" id="1298598.JCM21714_1588"/>
<feature type="domain" description="Alpha-D-phosphohexomutase alpha/beta/alpha" evidence="15">
    <location>
        <begin position="350"/>
        <end position="471"/>
    </location>
</feature>
<comment type="caution">
    <text evidence="16">The sequence shown here is derived from an EMBL/GenBank/DDBJ whole genome shotgun (WGS) entry which is preliminary data.</text>
</comment>
<dbReference type="InterPro" id="IPR005846">
    <property type="entry name" value="A-D-PHexomutase_a/b/a-III"/>
</dbReference>
<dbReference type="InterPro" id="IPR005845">
    <property type="entry name" value="A-D-PHexomutase_a/b/a-II"/>
</dbReference>
<evidence type="ECO:0000259" key="15">
    <source>
        <dbReference type="Pfam" id="PF02880"/>
    </source>
</evidence>
<sequence>MFNWNRNHGKIMLLLIYKISYEGGGNNMSWQDTFKKWTSFAGLDEDLLNQLNERAKNEKDLEDSFYKDLEFGTGGMRGMLGPGTNRLNIYTIRKAVEGLANYISKHVDNSYDKGVVIAYDSRYMSQTFAVEAARVLGAHGIKAYVFESIRPTPLLSFAVRHLKTAAGIMITASHNPPEYNGFKIYNEDGGQVPLREAAAIIEEVNKIEDELNVSVKSQDEIEREGLLEWVGGENVDQAYLQQLKTIRKQDKDNTVKIVFTPLHGTSYDLIMRGLAQSGFENIYVVEEQANLDPEFSTVSSPNPEEHQAFEMAIKKGLEKDADILIGSDPDGDRLGVAVKNKEGSYQVLTGNQLGSLLLDYTLSQQAPSALENGQVIKTIVTTEMGRAIASHYGVNTMDTLTGFKFIGEKIKEFESNEKHFLFGYEESYGYLIGDFVRDKDAVQAALAACEAANYWKAQGKSLLEALDTLYEQHGYYLEGMESLTLKGKDGAEQIETIMADIRKQPFEQLGELDVIAVEDYHSSERILAKENKQEAIDLPKENVMKFLLENDAWVCFRPSGTEPKIKSYFGVKTKSATDSKLLLEKIQTEVEKRMNNIINA</sequence>
<gene>
    <name evidence="16" type="ORF">JCM21714_1588</name>
</gene>
<dbReference type="Pfam" id="PF02880">
    <property type="entry name" value="PGM_PMM_III"/>
    <property type="match status" value="1"/>
</dbReference>
<evidence type="ECO:0000256" key="1">
    <source>
        <dbReference type="ARBA" id="ARBA00001946"/>
    </source>
</evidence>
<evidence type="ECO:0000259" key="13">
    <source>
        <dbReference type="Pfam" id="PF02878"/>
    </source>
</evidence>
<evidence type="ECO:0000259" key="14">
    <source>
        <dbReference type="Pfam" id="PF02879"/>
    </source>
</evidence>
<dbReference type="InterPro" id="IPR016055">
    <property type="entry name" value="A-D-PHexomutase_a/b/a-I/II/III"/>
</dbReference>
<keyword evidence="17" id="KW-1185">Reference proteome</keyword>
<keyword evidence="5" id="KW-0597">Phosphoprotein</keyword>
<dbReference type="PANTHER" id="PTHR45745:SF1">
    <property type="entry name" value="PHOSPHOGLUCOMUTASE 2B-RELATED"/>
    <property type="match status" value="1"/>
</dbReference>
<dbReference type="PANTHER" id="PTHR45745">
    <property type="entry name" value="PHOSPHOMANNOMUTASE 45A"/>
    <property type="match status" value="1"/>
</dbReference>
<dbReference type="PROSITE" id="PS00710">
    <property type="entry name" value="PGM_PMM"/>
    <property type="match status" value="1"/>
</dbReference>
<dbReference type="InterPro" id="IPR005844">
    <property type="entry name" value="A-D-PHexomutase_a/b/a-I"/>
</dbReference>
<evidence type="ECO:0000256" key="7">
    <source>
        <dbReference type="ARBA" id="ARBA00022842"/>
    </source>
</evidence>
<dbReference type="Pfam" id="PF02879">
    <property type="entry name" value="PGM_PMM_II"/>
    <property type="match status" value="1"/>
</dbReference>
<evidence type="ECO:0000256" key="2">
    <source>
        <dbReference type="ARBA" id="ARBA00005164"/>
    </source>
</evidence>